<keyword evidence="2" id="KW-1185">Reference proteome</keyword>
<evidence type="ECO:0000313" key="2">
    <source>
        <dbReference type="Proteomes" id="UP000285517"/>
    </source>
</evidence>
<dbReference type="EMBL" id="CP034951">
    <property type="protein sequence ID" value="QAA82353.1"/>
    <property type="molecule type" value="Genomic_DNA"/>
</dbReference>
<name>A0A410G512_9FLAO</name>
<dbReference type="AlphaFoldDB" id="A0A410G512"/>
<dbReference type="Proteomes" id="UP000285517">
    <property type="component" value="Chromosome"/>
</dbReference>
<organism evidence="1 2">
    <name type="scientific">Aequorivita ciconiae</name>
    <dbReference type="NCBI Taxonomy" id="2494375"/>
    <lineage>
        <taxon>Bacteria</taxon>
        <taxon>Pseudomonadati</taxon>
        <taxon>Bacteroidota</taxon>
        <taxon>Flavobacteriia</taxon>
        <taxon>Flavobacteriales</taxon>
        <taxon>Flavobacteriaceae</taxon>
        <taxon>Aequorivita</taxon>
    </lineage>
</organism>
<protein>
    <submittedName>
        <fullName evidence="1">Uncharacterized protein</fullName>
    </submittedName>
</protein>
<accession>A0A410G512</accession>
<reference evidence="1 2" key="1">
    <citation type="submission" date="2019-01" db="EMBL/GenBank/DDBJ databases">
        <title>Complete genome sequencing of Aequorivita sp. H23M31.</title>
        <authorList>
            <person name="Bae J.-W."/>
        </authorList>
    </citation>
    <scope>NUCLEOTIDE SEQUENCE [LARGE SCALE GENOMIC DNA]</scope>
    <source>
        <strain evidence="1 2">H23M31</strain>
    </source>
</reference>
<dbReference type="RefSeq" id="WP_128250720.1">
    <property type="nucleotide sequence ID" value="NZ_CP034951.1"/>
</dbReference>
<evidence type="ECO:0000313" key="1">
    <source>
        <dbReference type="EMBL" id="QAA82353.1"/>
    </source>
</evidence>
<dbReference type="KEGG" id="aev:EI546_11775"/>
<sequence length="30" mass="3488">MVRAALRAQELNDQKLEHLRNEIQKGLIAE</sequence>
<proteinExistence type="predicted"/>
<gene>
    <name evidence="1" type="ORF">EI546_11775</name>
</gene>